<gene>
    <name evidence="2" type="ORF">GCM10009107_26510</name>
</gene>
<organism evidence="2 3">
    <name type="scientific">Ideonella azotifigens</name>
    <dbReference type="NCBI Taxonomy" id="513160"/>
    <lineage>
        <taxon>Bacteria</taxon>
        <taxon>Pseudomonadati</taxon>
        <taxon>Pseudomonadota</taxon>
        <taxon>Betaproteobacteria</taxon>
        <taxon>Burkholderiales</taxon>
        <taxon>Sphaerotilaceae</taxon>
        <taxon>Ideonella</taxon>
    </lineage>
</organism>
<reference evidence="3" key="1">
    <citation type="journal article" date="2019" name="Int. J. Syst. Evol. Microbiol.">
        <title>The Global Catalogue of Microorganisms (GCM) 10K type strain sequencing project: providing services to taxonomists for standard genome sequencing and annotation.</title>
        <authorList>
            <consortium name="The Broad Institute Genomics Platform"/>
            <consortium name="The Broad Institute Genome Sequencing Center for Infectious Disease"/>
            <person name="Wu L."/>
            <person name="Ma J."/>
        </authorList>
    </citation>
    <scope>NUCLEOTIDE SEQUENCE [LARGE SCALE GENOMIC DNA]</scope>
    <source>
        <strain evidence="3">JCM 15503</strain>
    </source>
</reference>
<comment type="caution">
    <text evidence="2">The sequence shown here is derived from an EMBL/GenBank/DDBJ whole genome shotgun (WGS) entry which is preliminary data.</text>
</comment>
<evidence type="ECO:0000313" key="3">
    <source>
        <dbReference type="Proteomes" id="UP001500279"/>
    </source>
</evidence>
<dbReference type="Proteomes" id="UP001500279">
    <property type="component" value="Unassembled WGS sequence"/>
</dbReference>
<dbReference type="EMBL" id="BAAAEW010000014">
    <property type="protein sequence ID" value="GAA0752546.1"/>
    <property type="molecule type" value="Genomic_DNA"/>
</dbReference>
<evidence type="ECO:0000256" key="1">
    <source>
        <dbReference type="SAM" id="SignalP"/>
    </source>
</evidence>
<protein>
    <submittedName>
        <fullName evidence="2">Uncharacterized protein</fullName>
    </submittedName>
</protein>
<dbReference type="RefSeq" id="WP_141290853.1">
    <property type="nucleotide sequence ID" value="NZ_BAAAEW010000014.1"/>
</dbReference>
<proteinExistence type="predicted"/>
<feature type="signal peptide" evidence="1">
    <location>
        <begin position="1"/>
        <end position="25"/>
    </location>
</feature>
<keyword evidence="1" id="KW-0732">Signal</keyword>
<feature type="chain" id="PRO_5045863986" evidence="1">
    <location>
        <begin position="26"/>
        <end position="166"/>
    </location>
</feature>
<sequence>MSLSFWKKAALAAAMGFWAAGSALAADTVEVFYHPYVDKALDYGQMGYTNKKGKFIPLTGQQILGTRVEITFKPEAQHDLKVFHVDMVVPVSGSVSQYISVEGSQLTKIGSHKYQFELPSSTDYNGEIVAGRFSVDCYGLNENGEVVPMAGTLSAKSGFYFTVTKP</sequence>
<name>A0ABP3VB53_9BURK</name>
<evidence type="ECO:0000313" key="2">
    <source>
        <dbReference type="EMBL" id="GAA0752546.1"/>
    </source>
</evidence>
<keyword evidence="3" id="KW-1185">Reference proteome</keyword>
<accession>A0ABP3VB53</accession>